<dbReference type="EMBL" id="VUYU01000046">
    <property type="protein sequence ID" value="NHZ38347.1"/>
    <property type="molecule type" value="Genomic_DNA"/>
</dbReference>
<sequence length="63" mass="7131">MKQHHWHDLIVRSVQAKDERTIDSLARHLAECETAKQILQAKGYGTQGQGIEATARLVPHSRD</sequence>
<organism evidence="1 2">
    <name type="scientific">Massilia rubra</name>
    <dbReference type="NCBI Taxonomy" id="2607910"/>
    <lineage>
        <taxon>Bacteria</taxon>
        <taxon>Pseudomonadati</taxon>
        <taxon>Pseudomonadota</taxon>
        <taxon>Betaproteobacteria</taxon>
        <taxon>Burkholderiales</taxon>
        <taxon>Oxalobacteraceae</taxon>
        <taxon>Telluria group</taxon>
        <taxon>Massilia</taxon>
    </lineage>
</organism>
<proteinExistence type="predicted"/>
<dbReference type="Proteomes" id="UP000785613">
    <property type="component" value="Unassembled WGS sequence"/>
</dbReference>
<comment type="caution">
    <text evidence="1">The sequence shown here is derived from an EMBL/GenBank/DDBJ whole genome shotgun (WGS) entry which is preliminary data.</text>
</comment>
<accession>A0ABX0M2A7</accession>
<dbReference type="RefSeq" id="WP_167232788.1">
    <property type="nucleotide sequence ID" value="NZ_VUYU01000046.1"/>
</dbReference>
<protein>
    <submittedName>
        <fullName evidence="1">Uncharacterized protein</fullName>
    </submittedName>
</protein>
<keyword evidence="2" id="KW-1185">Reference proteome</keyword>
<evidence type="ECO:0000313" key="2">
    <source>
        <dbReference type="Proteomes" id="UP000785613"/>
    </source>
</evidence>
<evidence type="ECO:0000313" key="1">
    <source>
        <dbReference type="EMBL" id="NHZ38347.1"/>
    </source>
</evidence>
<gene>
    <name evidence="1" type="ORF">F0185_32895</name>
</gene>
<name>A0ABX0M2A7_9BURK</name>
<reference evidence="1 2" key="1">
    <citation type="submission" date="2019-09" db="EMBL/GenBank/DDBJ databases">
        <title>Taxonomy of Antarctic Massilia spp.: description of Massilia rubra sp. nov., Massilia aquatica sp. nov., Massilia mucilaginosa sp. nov., Massilia frigida sp. nov. isolated from streams, lakes and regoliths.</title>
        <authorList>
            <person name="Holochova P."/>
            <person name="Sedlacek I."/>
            <person name="Kralova S."/>
            <person name="Maslanova I."/>
            <person name="Busse H.-J."/>
            <person name="Stankova E."/>
            <person name="Vrbovska V."/>
            <person name="Kovarovic V."/>
            <person name="Bartak M."/>
            <person name="Svec P."/>
            <person name="Pantucek R."/>
        </authorList>
    </citation>
    <scope>NUCLEOTIDE SEQUENCE [LARGE SCALE GENOMIC DNA]</scope>
    <source>
        <strain evidence="1 2">CCM 8692</strain>
    </source>
</reference>